<reference evidence="2 3" key="1">
    <citation type="submission" date="2020-06" db="EMBL/GenBank/DDBJ databases">
        <title>Genome mining for natural products.</title>
        <authorList>
            <person name="Zhang B."/>
            <person name="Shi J."/>
            <person name="Ge H."/>
        </authorList>
    </citation>
    <scope>NUCLEOTIDE SEQUENCE [LARGE SCALE GENOMIC DNA]</scope>
    <source>
        <strain evidence="2 3">NA00687</strain>
    </source>
</reference>
<dbReference type="Pfam" id="PF07883">
    <property type="entry name" value="Cupin_2"/>
    <property type="match status" value="1"/>
</dbReference>
<evidence type="ECO:0000313" key="3">
    <source>
        <dbReference type="Proteomes" id="UP000509303"/>
    </source>
</evidence>
<protein>
    <submittedName>
        <fullName evidence="2">Cupin domain-containing protein</fullName>
    </submittedName>
</protein>
<accession>A0A7H8NLW9</accession>
<organism evidence="2 3">
    <name type="scientific">Streptomyces buecherae</name>
    <dbReference type="NCBI Taxonomy" id="2763006"/>
    <lineage>
        <taxon>Bacteria</taxon>
        <taxon>Bacillati</taxon>
        <taxon>Actinomycetota</taxon>
        <taxon>Actinomycetes</taxon>
        <taxon>Kitasatosporales</taxon>
        <taxon>Streptomycetaceae</taxon>
        <taxon>Streptomyces</taxon>
    </lineage>
</organism>
<dbReference type="EMBL" id="CP054929">
    <property type="protein sequence ID" value="QKW54468.1"/>
    <property type="molecule type" value="Genomic_DNA"/>
</dbReference>
<sequence>MAAVALRRAADRLARPWRSRVLGRVGTSAVKVVRMSESPLAEERHESAEALLVLDGLLALEVRGEPVDVRAGELFLVPAGAPHRVRPGSAGTLLIMEEEPER</sequence>
<keyword evidence="3" id="KW-1185">Reference proteome</keyword>
<feature type="domain" description="Cupin type-2" evidence="1">
    <location>
        <begin position="42"/>
        <end position="86"/>
    </location>
</feature>
<dbReference type="InterPro" id="IPR011051">
    <property type="entry name" value="RmlC_Cupin_sf"/>
</dbReference>
<dbReference type="Gene3D" id="2.60.120.10">
    <property type="entry name" value="Jelly Rolls"/>
    <property type="match status" value="1"/>
</dbReference>
<proteinExistence type="predicted"/>
<dbReference type="InterPro" id="IPR014710">
    <property type="entry name" value="RmlC-like_jellyroll"/>
</dbReference>
<gene>
    <name evidence="2" type="ORF">HUT08_12720</name>
</gene>
<dbReference type="InterPro" id="IPR013096">
    <property type="entry name" value="Cupin_2"/>
</dbReference>
<dbReference type="AlphaFoldDB" id="A0A7H8NLW9"/>
<dbReference type="SUPFAM" id="SSF51182">
    <property type="entry name" value="RmlC-like cupins"/>
    <property type="match status" value="1"/>
</dbReference>
<name>A0A7H8NLW9_9ACTN</name>
<evidence type="ECO:0000259" key="1">
    <source>
        <dbReference type="Pfam" id="PF07883"/>
    </source>
</evidence>
<evidence type="ECO:0000313" key="2">
    <source>
        <dbReference type="EMBL" id="QKW54468.1"/>
    </source>
</evidence>
<dbReference type="Proteomes" id="UP000509303">
    <property type="component" value="Chromosome"/>
</dbReference>